<proteinExistence type="predicted"/>
<evidence type="ECO:0000313" key="2">
    <source>
        <dbReference type="Proteomes" id="UP000231453"/>
    </source>
</evidence>
<protein>
    <submittedName>
        <fullName evidence="1">Uncharacterized protein</fullName>
    </submittedName>
</protein>
<dbReference type="AlphaFoldDB" id="A0A2M7V8H8"/>
<organism evidence="1 2">
    <name type="scientific">Candidatus Magasanikbacteria bacterium CG_4_10_14_0_2_um_filter_33_14</name>
    <dbReference type="NCBI Taxonomy" id="1974636"/>
    <lineage>
        <taxon>Bacteria</taxon>
        <taxon>Candidatus Magasanikiibacteriota</taxon>
    </lineage>
</organism>
<sequence>MIFTSKKKLNEQEKTNLQKEFDVLFSNAEGREQLLGELKNIMETCSYEEIYNFSDTYTKWYSLVAWKKMRSLKFEDFLFTLERTLFFGILLGEDVWEILASYLHNKSLDEKDVQMKYEQIQNVVFNSREIIFIRDNDISYRVSDFVIEIKKINSGQDNLLLASVVSNLSDFTKKRLDSLLFDDEKINDYLAVFKSTVDFLIGVDKSTIWYMIDAITYPAQYEDQFGEFLDNQNKNNTQNLEFPNIDKALDEIVEQDLAEQESSSEVEEGENISSQEVIEEVPNIYQEIKTNFEQKYSYDENGELSPIEDVLADLSQLAEEKGTEDIEDLYFFDENSGKFVWNEDLLSK</sequence>
<reference evidence="2" key="1">
    <citation type="submission" date="2017-09" db="EMBL/GenBank/DDBJ databases">
        <title>Depth-based differentiation of microbial function through sediment-hosted aquifers and enrichment of novel symbionts in the deep terrestrial subsurface.</title>
        <authorList>
            <person name="Probst A.J."/>
            <person name="Ladd B."/>
            <person name="Jarett J.K."/>
            <person name="Geller-Mcgrath D.E."/>
            <person name="Sieber C.M.K."/>
            <person name="Emerson J.B."/>
            <person name="Anantharaman K."/>
            <person name="Thomas B.C."/>
            <person name="Malmstrom R."/>
            <person name="Stieglmeier M."/>
            <person name="Klingl A."/>
            <person name="Woyke T."/>
            <person name="Ryan C.M."/>
            <person name="Banfield J.F."/>
        </authorList>
    </citation>
    <scope>NUCLEOTIDE SEQUENCE [LARGE SCALE GENOMIC DNA]</scope>
</reference>
<comment type="caution">
    <text evidence="1">The sequence shown here is derived from an EMBL/GenBank/DDBJ whole genome shotgun (WGS) entry which is preliminary data.</text>
</comment>
<gene>
    <name evidence="1" type="ORF">COX80_05025</name>
</gene>
<accession>A0A2M7V8H8</accession>
<dbReference type="EMBL" id="PFPL01000063">
    <property type="protein sequence ID" value="PIZ95124.1"/>
    <property type="molecule type" value="Genomic_DNA"/>
</dbReference>
<name>A0A2M7V8H8_9BACT</name>
<dbReference type="Proteomes" id="UP000231453">
    <property type="component" value="Unassembled WGS sequence"/>
</dbReference>
<evidence type="ECO:0000313" key="1">
    <source>
        <dbReference type="EMBL" id="PIZ95124.1"/>
    </source>
</evidence>